<feature type="transmembrane region" description="Helical" evidence="6">
    <location>
        <begin position="102"/>
        <end position="123"/>
    </location>
</feature>
<feature type="transmembrane region" description="Helical" evidence="6">
    <location>
        <begin position="40"/>
        <end position="62"/>
    </location>
</feature>
<feature type="transmembrane region" description="Helical" evidence="6">
    <location>
        <begin position="219"/>
        <end position="241"/>
    </location>
</feature>
<proteinExistence type="inferred from homology"/>
<dbReference type="PANTHER" id="PTHR32322:SF2">
    <property type="entry name" value="EAMA DOMAIN-CONTAINING PROTEIN"/>
    <property type="match status" value="1"/>
</dbReference>
<dbReference type="PANTHER" id="PTHR32322">
    <property type="entry name" value="INNER MEMBRANE TRANSPORTER"/>
    <property type="match status" value="1"/>
</dbReference>
<evidence type="ECO:0000256" key="4">
    <source>
        <dbReference type="ARBA" id="ARBA00022989"/>
    </source>
</evidence>
<dbReference type="Pfam" id="PF00892">
    <property type="entry name" value="EamA"/>
    <property type="match status" value="2"/>
</dbReference>
<feature type="transmembrane region" description="Helical" evidence="6">
    <location>
        <begin position="188"/>
        <end position="207"/>
    </location>
</feature>
<dbReference type="InterPro" id="IPR050638">
    <property type="entry name" value="AA-Vitamin_Transporters"/>
</dbReference>
<dbReference type="SUPFAM" id="SSF103481">
    <property type="entry name" value="Multidrug resistance efflux transporter EmrE"/>
    <property type="match status" value="2"/>
</dbReference>
<sequence>MQVANNSSQNQYLLLVLASTFLQGSSFVSTKIVMSEMPPLWTASARFFVAALSLLPFVFLLMRQQKLNLRHIPWLKVLALGSLQTAGVMAFLNIGLTSTSASTAAILMASNPLLVVVLARLFLGERSSPLALGGLLVAFIGVVICIGISTTGSMSVGAGEGLVILASTCWACSTVLNKKFNLALSPWLVTFWQMLLGSLILAAVAAISSQHLRFPSTAYHWGMFLWLAIPASTGAMGLWFAALKIGGSVQTSGFLFLCPLFAALIAFALTGQVPTWHEIAGGALIGLGLYAMSRRRHASGQSVKNDLEPEPGSINNAR</sequence>
<protein>
    <submittedName>
        <fullName evidence="8">EamA family transporter</fullName>
    </submittedName>
</protein>
<dbReference type="AlphaFoldDB" id="A0A7X1PMZ4"/>
<evidence type="ECO:0000256" key="6">
    <source>
        <dbReference type="SAM" id="Phobius"/>
    </source>
</evidence>
<gene>
    <name evidence="8" type="ORF">GDH07_17995</name>
</gene>
<evidence type="ECO:0000256" key="5">
    <source>
        <dbReference type="ARBA" id="ARBA00023136"/>
    </source>
</evidence>
<evidence type="ECO:0000259" key="7">
    <source>
        <dbReference type="Pfam" id="PF00892"/>
    </source>
</evidence>
<dbReference type="Proteomes" id="UP000486534">
    <property type="component" value="Unassembled WGS sequence"/>
</dbReference>
<feature type="transmembrane region" description="Helical" evidence="6">
    <location>
        <begin position="253"/>
        <end position="269"/>
    </location>
</feature>
<accession>A0A7X1PMZ4</accession>
<keyword evidence="3 6" id="KW-0812">Transmembrane</keyword>
<name>A0A7X1PMZ4_9PSED</name>
<feature type="transmembrane region" description="Helical" evidence="6">
    <location>
        <begin position="275"/>
        <end position="292"/>
    </location>
</feature>
<evidence type="ECO:0000313" key="9">
    <source>
        <dbReference type="Proteomes" id="UP000486534"/>
    </source>
</evidence>
<evidence type="ECO:0000313" key="8">
    <source>
        <dbReference type="EMBL" id="MQA55211.1"/>
    </source>
</evidence>
<evidence type="ECO:0000256" key="2">
    <source>
        <dbReference type="ARBA" id="ARBA00007362"/>
    </source>
</evidence>
<comment type="subcellular location">
    <subcellularLocation>
        <location evidence="1">Membrane</location>
        <topology evidence="1">Multi-pass membrane protein</topology>
    </subcellularLocation>
</comment>
<dbReference type="InterPro" id="IPR000620">
    <property type="entry name" value="EamA_dom"/>
</dbReference>
<comment type="similarity">
    <text evidence="2">Belongs to the EamA transporter family.</text>
</comment>
<evidence type="ECO:0000256" key="1">
    <source>
        <dbReference type="ARBA" id="ARBA00004141"/>
    </source>
</evidence>
<dbReference type="RefSeq" id="WP_152898439.1">
    <property type="nucleotide sequence ID" value="NZ_CP191492.1"/>
</dbReference>
<feature type="transmembrane region" description="Helical" evidence="6">
    <location>
        <begin position="130"/>
        <end position="150"/>
    </location>
</feature>
<comment type="caution">
    <text evidence="8">The sequence shown here is derived from an EMBL/GenBank/DDBJ whole genome shotgun (WGS) entry which is preliminary data.</text>
</comment>
<feature type="domain" description="EamA" evidence="7">
    <location>
        <begin position="13"/>
        <end position="144"/>
    </location>
</feature>
<dbReference type="InterPro" id="IPR037185">
    <property type="entry name" value="EmrE-like"/>
</dbReference>
<evidence type="ECO:0000256" key="3">
    <source>
        <dbReference type="ARBA" id="ARBA00022692"/>
    </source>
</evidence>
<dbReference type="GO" id="GO:0016020">
    <property type="term" value="C:membrane"/>
    <property type="evidence" value="ECO:0007669"/>
    <property type="project" value="UniProtKB-SubCell"/>
</dbReference>
<feature type="transmembrane region" description="Helical" evidence="6">
    <location>
        <begin position="12"/>
        <end position="34"/>
    </location>
</feature>
<keyword evidence="5 6" id="KW-0472">Membrane</keyword>
<feature type="transmembrane region" description="Helical" evidence="6">
    <location>
        <begin position="156"/>
        <end position="176"/>
    </location>
</feature>
<feature type="domain" description="EamA" evidence="7">
    <location>
        <begin position="159"/>
        <end position="293"/>
    </location>
</feature>
<dbReference type="EMBL" id="WHUV01000003">
    <property type="protein sequence ID" value="MQA55211.1"/>
    <property type="molecule type" value="Genomic_DNA"/>
</dbReference>
<feature type="transmembrane region" description="Helical" evidence="6">
    <location>
        <begin position="74"/>
        <end position="96"/>
    </location>
</feature>
<reference evidence="8 9" key="1">
    <citation type="submission" date="2019-10" db="EMBL/GenBank/DDBJ databases">
        <title>Pseudomonas dajingensis sp. nov., isolated from the profound head ulcers of farmed Murray cod (Maccullochella peelii peelii).</title>
        <authorList>
            <person name="Liu Y."/>
        </authorList>
    </citation>
    <scope>NUCLEOTIDE SEQUENCE [LARGE SCALE GENOMIC DNA]</scope>
    <source>
        <strain evidence="8 9">MC042</strain>
    </source>
</reference>
<keyword evidence="4 6" id="KW-1133">Transmembrane helix</keyword>
<organism evidence="8 9">
    <name type="scientific">Pseudomonas piscis</name>
    <dbReference type="NCBI Taxonomy" id="2614538"/>
    <lineage>
        <taxon>Bacteria</taxon>
        <taxon>Pseudomonadati</taxon>
        <taxon>Pseudomonadota</taxon>
        <taxon>Gammaproteobacteria</taxon>
        <taxon>Pseudomonadales</taxon>
        <taxon>Pseudomonadaceae</taxon>
        <taxon>Pseudomonas</taxon>
    </lineage>
</organism>